<sequence>MEDLKVAVCVCTECVMKGAMDIIESIESLNDVKDVLELSRGIYIETVKCIGEARHGMKSPIVSVGDVVIEKANTETVMAQILEMTK</sequence>
<name>A0A2A5TA15_EUBML</name>
<dbReference type="RefSeq" id="WP_058694237.1">
    <property type="nucleotide sequence ID" value="NZ_CABJDW020000008.1"/>
</dbReference>
<dbReference type="Proteomes" id="UP000218387">
    <property type="component" value="Chromosome"/>
</dbReference>
<gene>
    <name evidence="1" type="ORF">CPZ25_004975</name>
</gene>
<proteinExistence type="predicted"/>
<dbReference type="Gene3D" id="3.40.30.10">
    <property type="entry name" value="Glutaredoxin"/>
    <property type="match status" value="1"/>
</dbReference>
<evidence type="ECO:0000313" key="2">
    <source>
        <dbReference type="Proteomes" id="UP000218387"/>
    </source>
</evidence>
<dbReference type="KEGG" id="emt:CPZ25_004975"/>
<dbReference type="AlphaFoldDB" id="A0A2A5TA15"/>
<accession>A0A2A5TA15</accession>
<evidence type="ECO:0000313" key="1">
    <source>
        <dbReference type="EMBL" id="QCT70706.1"/>
    </source>
</evidence>
<protein>
    <recommendedName>
        <fullName evidence="3">(2Fe-2S) ferredoxin domain-containing protein</fullName>
    </recommendedName>
</protein>
<evidence type="ECO:0008006" key="3">
    <source>
        <dbReference type="Google" id="ProtNLM"/>
    </source>
</evidence>
<keyword evidence="2" id="KW-1185">Reference proteome</keyword>
<dbReference type="Pfam" id="PF01257">
    <property type="entry name" value="2Fe-2S_thioredx"/>
    <property type="match status" value="1"/>
</dbReference>
<dbReference type="EMBL" id="CP029487">
    <property type="protein sequence ID" value="QCT70706.1"/>
    <property type="molecule type" value="Genomic_DNA"/>
</dbReference>
<organism evidence="1 2">
    <name type="scientific">Eubacterium maltosivorans</name>
    <dbReference type="NCBI Taxonomy" id="2041044"/>
    <lineage>
        <taxon>Bacteria</taxon>
        <taxon>Bacillati</taxon>
        <taxon>Bacillota</taxon>
        <taxon>Clostridia</taxon>
        <taxon>Eubacteriales</taxon>
        <taxon>Eubacteriaceae</taxon>
        <taxon>Eubacterium</taxon>
    </lineage>
</organism>
<reference evidence="1 2" key="1">
    <citation type="submission" date="2018-05" db="EMBL/GenBank/DDBJ databases">
        <title>Genome comparison of Eubacterium sp.</title>
        <authorList>
            <person name="Feng Y."/>
            <person name="Sanchez-Andrea I."/>
            <person name="Stams A.J.M."/>
            <person name="De Vos W.M."/>
        </authorList>
    </citation>
    <scope>NUCLEOTIDE SEQUENCE [LARGE SCALE GENOMIC DNA]</scope>
    <source>
        <strain evidence="1 2">YI</strain>
    </source>
</reference>